<dbReference type="InterPro" id="IPR036426">
    <property type="entry name" value="Bulb-type_lectin_dom_sf"/>
</dbReference>
<evidence type="ECO:0000256" key="7">
    <source>
        <dbReference type="ARBA" id="ARBA00023049"/>
    </source>
</evidence>
<feature type="binding site" description="in inhibited form" evidence="9">
    <location>
        <position position="139"/>
    </location>
    <ligand>
        <name>Zn(2+)</name>
        <dbReference type="ChEBI" id="CHEBI:29105"/>
        <label>2</label>
        <note>catalytic</note>
    </ligand>
</feature>
<dbReference type="InterPro" id="IPR036365">
    <property type="entry name" value="PGBD-like_sf"/>
</dbReference>
<dbReference type="GO" id="GO:0030198">
    <property type="term" value="P:extracellular matrix organization"/>
    <property type="evidence" value="ECO:0000318"/>
    <property type="project" value="GO_Central"/>
</dbReference>
<dbReference type="SUPFAM" id="SSF55486">
    <property type="entry name" value="Metalloproteases ('zincins'), catalytic domain"/>
    <property type="match status" value="1"/>
</dbReference>
<feature type="binding site" evidence="9">
    <location>
        <position position="252"/>
    </location>
    <ligand>
        <name>Zn(2+)</name>
        <dbReference type="ChEBI" id="CHEBI:29105"/>
        <label>1</label>
    </ligand>
</feature>
<reference evidence="12 13" key="1">
    <citation type="journal article" date="2011" name="Science">
        <title>The ecoresponsive genome of Daphnia pulex.</title>
        <authorList>
            <person name="Colbourne J.K."/>
            <person name="Pfrender M.E."/>
            <person name="Gilbert D."/>
            <person name="Thomas W.K."/>
            <person name="Tucker A."/>
            <person name="Oakley T.H."/>
            <person name="Tokishita S."/>
            <person name="Aerts A."/>
            <person name="Arnold G.J."/>
            <person name="Basu M.K."/>
            <person name="Bauer D.J."/>
            <person name="Caceres C.E."/>
            <person name="Carmel L."/>
            <person name="Casola C."/>
            <person name="Choi J.H."/>
            <person name="Detter J.C."/>
            <person name="Dong Q."/>
            <person name="Dusheyko S."/>
            <person name="Eads B.D."/>
            <person name="Frohlich T."/>
            <person name="Geiler-Samerotte K.A."/>
            <person name="Gerlach D."/>
            <person name="Hatcher P."/>
            <person name="Jogdeo S."/>
            <person name="Krijgsveld J."/>
            <person name="Kriventseva E.V."/>
            <person name="Kultz D."/>
            <person name="Laforsch C."/>
            <person name="Lindquist E."/>
            <person name="Lopez J."/>
            <person name="Manak J.R."/>
            <person name="Muller J."/>
            <person name="Pangilinan J."/>
            <person name="Patwardhan R.P."/>
            <person name="Pitluck S."/>
            <person name="Pritham E.J."/>
            <person name="Rechtsteiner A."/>
            <person name="Rho M."/>
            <person name="Rogozin I.B."/>
            <person name="Sakarya O."/>
            <person name="Salamov A."/>
            <person name="Schaack S."/>
            <person name="Shapiro H."/>
            <person name="Shiga Y."/>
            <person name="Skalitzky C."/>
            <person name="Smith Z."/>
            <person name="Souvorov A."/>
            <person name="Sung W."/>
            <person name="Tang Z."/>
            <person name="Tsuchiya D."/>
            <person name="Tu H."/>
            <person name="Vos H."/>
            <person name="Wang M."/>
            <person name="Wolf Y.I."/>
            <person name="Yamagata H."/>
            <person name="Yamada T."/>
            <person name="Ye Y."/>
            <person name="Shaw J.R."/>
            <person name="Andrews J."/>
            <person name="Crease T.J."/>
            <person name="Tang H."/>
            <person name="Lucas S.M."/>
            <person name="Robertson H.M."/>
            <person name="Bork P."/>
            <person name="Koonin E.V."/>
            <person name="Zdobnov E.M."/>
            <person name="Grigoriev I.V."/>
            <person name="Lynch M."/>
            <person name="Boore J.L."/>
        </authorList>
    </citation>
    <scope>NUCLEOTIDE SEQUENCE [LARGE SCALE GENOMIC DNA]</scope>
</reference>
<accession>E9GC71</accession>
<protein>
    <recommendedName>
        <fullName evidence="11">Bulb-type lectin domain-containing protein</fullName>
    </recommendedName>
</protein>
<dbReference type="InterPro" id="IPR024079">
    <property type="entry name" value="MetalloPept_cat_dom_sf"/>
</dbReference>
<comment type="cofactor">
    <cofactor evidence="9">
        <name>Zn(2+)</name>
        <dbReference type="ChEBI" id="CHEBI:29105"/>
    </cofactor>
    <text evidence="9">Binds 2 Zn(2+) ions per subunit.</text>
</comment>
<evidence type="ECO:0000256" key="6">
    <source>
        <dbReference type="ARBA" id="ARBA00022833"/>
    </source>
</evidence>
<feature type="binding site" evidence="9">
    <location>
        <position position="213"/>
    </location>
    <ligand>
        <name>Ca(2+)</name>
        <dbReference type="ChEBI" id="CHEBI:29108"/>
        <label>2</label>
    </ligand>
</feature>
<comment type="cofactor">
    <cofactor evidence="9">
        <name>Ca(2+)</name>
        <dbReference type="ChEBI" id="CHEBI:29108"/>
    </cofactor>
    <text evidence="9">Can bind about 5 Ca(2+) ions per subunit.</text>
</comment>
<keyword evidence="5" id="KW-0378">Hydrolase</keyword>
<feature type="binding site" evidence="9">
    <location>
        <position position="275"/>
    </location>
    <ligand>
        <name>Zn(2+)</name>
        <dbReference type="ChEBI" id="CHEBI:29105"/>
        <label>2</label>
        <note>catalytic</note>
    </ligand>
</feature>
<feature type="binding site" evidence="9">
    <location>
        <position position="225"/>
    </location>
    <ligand>
        <name>Zn(2+)</name>
        <dbReference type="ChEBI" id="CHEBI:29105"/>
        <label>1</label>
    </ligand>
</feature>
<evidence type="ECO:0000313" key="12">
    <source>
        <dbReference type="EMBL" id="EFX82503.1"/>
    </source>
</evidence>
<dbReference type="FunFam" id="2.90.10.10:FF:000041">
    <property type="entry name" value="Uncharacterized protein"/>
    <property type="match status" value="1"/>
</dbReference>
<sequence length="550" mass="61839">MPTSCADLERMGHKLSGFFLVVNGSKQKMEMIYCDFYPNQNDKQKWIGYADVKSAPVNFYAQRNSSFNKTSVPIPFDLAVKYLERFGYLERGPQDSSYSESVSAESFRSAIEDFQSFAGLNKTGEIDKETLELMSKPRCGVADRVRPGHSSTRRKRFAIQGSHWPKKQLTYKIKKYTPDMSPSDVDREIARAFQMWADVTDLAFVHVNNQSADVDIDILFATGEHGSCPSFNDGPGGTLAHATYPIYGGDAHFDEGETWTLDSVKGTNLFQVATHEFGHSLGLEHTHVTTAVMYPFYGYSPDFKLDKDDIEGIQELYGKNQFSRKLALELEATLELFRTTVNNLEKKNIELRNDLIDTRSNLNKKLEALKLSQPSNSCSSASAPAVPMEDLNVNSFETRPLVRSSFNWAQSFEIAEAIFNGRLGNCMGDRMRRGYHLSTNQYLMSQNRQFAAILQEDGNFVIYKRDKGGKAEFSTVTAGKGANQVQLRNDGHITVIDKSKPESPLWKSRRNAEGGDCFLIMQDDGNLVGYKGTNDTSRSNAYFSAWNLNL</sequence>
<dbReference type="STRING" id="6669.E9GC71"/>
<dbReference type="Pfam" id="PF01471">
    <property type="entry name" value="PG_binding_1"/>
    <property type="match status" value="1"/>
</dbReference>
<keyword evidence="9" id="KW-0106">Calcium</keyword>
<dbReference type="MEROPS" id="M10.031"/>
<feature type="coiled-coil region" evidence="10">
    <location>
        <begin position="327"/>
        <end position="372"/>
    </location>
</feature>
<dbReference type="AlphaFoldDB" id="E9GC71"/>
<dbReference type="EMBL" id="GL732539">
    <property type="protein sequence ID" value="EFX82503.1"/>
    <property type="molecule type" value="Genomic_DNA"/>
</dbReference>
<evidence type="ECO:0000313" key="13">
    <source>
        <dbReference type="Proteomes" id="UP000000305"/>
    </source>
</evidence>
<feature type="binding site" evidence="9">
    <location>
        <position position="233"/>
    </location>
    <ligand>
        <name>Ca(2+)</name>
        <dbReference type="ChEBI" id="CHEBI:29108"/>
        <label>3</label>
    </ligand>
</feature>
<comment type="similarity">
    <text evidence="1">Belongs to the peptidase M10A family.</text>
</comment>
<evidence type="ECO:0000259" key="11">
    <source>
        <dbReference type="PROSITE" id="PS50927"/>
    </source>
</evidence>
<dbReference type="HOGENOM" id="CLU_495466_0_0_1"/>
<keyword evidence="4" id="KW-0732">Signal</keyword>
<dbReference type="Gene3D" id="2.90.10.10">
    <property type="entry name" value="Bulb-type lectin domain"/>
    <property type="match status" value="1"/>
</dbReference>
<evidence type="ECO:0000256" key="8">
    <source>
        <dbReference type="PIRSR" id="PIRSR621190-1"/>
    </source>
</evidence>
<evidence type="ECO:0000256" key="4">
    <source>
        <dbReference type="ARBA" id="ARBA00022729"/>
    </source>
</evidence>
<dbReference type="Gene3D" id="3.40.390.10">
    <property type="entry name" value="Collagenase (Catalytic Domain)"/>
    <property type="match status" value="1"/>
</dbReference>
<name>E9GC71_DAPPU</name>
<evidence type="ECO:0000256" key="5">
    <source>
        <dbReference type="ARBA" id="ARBA00022801"/>
    </source>
</evidence>
<dbReference type="InterPro" id="IPR006026">
    <property type="entry name" value="Peptidase_Metallo"/>
</dbReference>
<dbReference type="OrthoDB" id="406838at2759"/>
<gene>
    <name evidence="12" type="ORF">DAPPUDRAFT_316218</name>
</gene>
<feature type="domain" description="Bulb-type lectin" evidence="11">
    <location>
        <begin position="428"/>
        <end position="542"/>
    </location>
</feature>
<dbReference type="PROSITE" id="PS50927">
    <property type="entry name" value="BULB_LECTIN"/>
    <property type="match status" value="1"/>
</dbReference>
<dbReference type="PANTHER" id="PTHR10201">
    <property type="entry name" value="MATRIX METALLOPROTEINASE"/>
    <property type="match status" value="1"/>
</dbReference>
<evidence type="ECO:0000256" key="1">
    <source>
        <dbReference type="ARBA" id="ARBA00010370"/>
    </source>
</evidence>
<dbReference type="InterPro" id="IPR021190">
    <property type="entry name" value="Pept_M10A"/>
</dbReference>
<feature type="binding site" evidence="9">
    <location>
        <position position="248"/>
    </location>
    <ligand>
        <name>Ca(2+)</name>
        <dbReference type="ChEBI" id="CHEBI:29108"/>
        <label>2</label>
    </ligand>
</feature>
<organism evidence="12 13">
    <name type="scientific">Daphnia pulex</name>
    <name type="common">Water flea</name>
    <dbReference type="NCBI Taxonomy" id="6669"/>
    <lineage>
        <taxon>Eukaryota</taxon>
        <taxon>Metazoa</taxon>
        <taxon>Ecdysozoa</taxon>
        <taxon>Arthropoda</taxon>
        <taxon>Crustacea</taxon>
        <taxon>Branchiopoda</taxon>
        <taxon>Diplostraca</taxon>
        <taxon>Cladocera</taxon>
        <taxon>Anomopoda</taxon>
        <taxon>Daphniidae</taxon>
        <taxon>Daphnia</taxon>
    </lineage>
</organism>
<feature type="binding site" evidence="9">
    <location>
        <position position="250"/>
    </location>
    <ligand>
        <name>Ca(2+)</name>
        <dbReference type="ChEBI" id="CHEBI:29108"/>
        <label>2</label>
    </ligand>
</feature>
<feature type="binding site" evidence="9">
    <location>
        <position position="257"/>
    </location>
    <ligand>
        <name>Ca(2+)</name>
        <dbReference type="ChEBI" id="CHEBI:29108"/>
        <label>3</label>
    </ligand>
</feature>
<dbReference type="PRINTS" id="PR00138">
    <property type="entry name" value="MATRIXIN"/>
</dbReference>
<feature type="binding site" evidence="9">
    <location>
        <position position="254"/>
    </location>
    <ligand>
        <name>Ca(2+)</name>
        <dbReference type="ChEBI" id="CHEBI:29108"/>
        <label>3</label>
    </ligand>
</feature>
<proteinExistence type="inferred from homology"/>
<feature type="binding site" evidence="9">
    <location>
        <position position="293"/>
    </location>
    <ligand>
        <name>Zn(2+)</name>
        <dbReference type="ChEBI" id="CHEBI:29105"/>
        <label>2</label>
        <note>catalytic</note>
    </ligand>
</feature>
<dbReference type="GO" id="GO:0004222">
    <property type="term" value="F:metalloendopeptidase activity"/>
    <property type="evidence" value="ECO:0000318"/>
    <property type="project" value="GO_Central"/>
</dbReference>
<dbReference type="KEGG" id="dpx:DAPPUDRAFT_316218"/>
<evidence type="ECO:0000256" key="3">
    <source>
        <dbReference type="ARBA" id="ARBA00022723"/>
    </source>
</evidence>
<keyword evidence="3 9" id="KW-0479">Metal-binding</keyword>
<dbReference type="InterPro" id="IPR001818">
    <property type="entry name" value="Pept_M10_metallopeptidase"/>
</dbReference>
<dbReference type="InterPro" id="IPR002477">
    <property type="entry name" value="Peptidoglycan-bd-like"/>
</dbReference>
<keyword evidence="6 9" id="KW-0862">Zinc</keyword>
<keyword evidence="7" id="KW-0482">Metalloprotease</keyword>
<dbReference type="SUPFAM" id="SSF51110">
    <property type="entry name" value="alpha-D-mannose-specific plant lectins"/>
    <property type="match status" value="1"/>
</dbReference>
<evidence type="ECO:0000256" key="10">
    <source>
        <dbReference type="SAM" id="Coils"/>
    </source>
</evidence>
<dbReference type="SUPFAM" id="SSF47090">
    <property type="entry name" value="PGBD-like"/>
    <property type="match status" value="1"/>
</dbReference>
<dbReference type="GO" id="GO:0031012">
    <property type="term" value="C:extracellular matrix"/>
    <property type="evidence" value="ECO:0007669"/>
    <property type="project" value="InterPro"/>
</dbReference>
<feature type="binding site" evidence="9">
    <location>
        <position position="279"/>
    </location>
    <ligand>
        <name>Zn(2+)</name>
        <dbReference type="ChEBI" id="CHEBI:29105"/>
        <label>2</label>
        <note>catalytic</note>
    </ligand>
</feature>
<feature type="binding site" evidence="9">
    <location>
        <position position="241"/>
    </location>
    <ligand>
        <name>Zn(2+)</name>
        <dbReference type="ChEBI" id="CHEBI:29105"/>
        <label>1</label>
    </ligand>
</feature>
<keyword evidence="10" id="KW-0175">Coiled coil</keyword>
<evidence type="ECO:0000256" key="9">
    <source>
        <dbReference type="PIRSR" id="PIRSR621190-2"/>
    </source>
</evidence>
<dbReference type="GO" id="GO:0005615">
    <property type="term" value="C:extracellular space"/>
    <property type="evidence" value="ECO:0000318"/>
    <property type="project" value="GO_Central"/>
</dbReference>
<keyword evidence="2" id="KW-0645">Protease</keyword>
<feature type="binding site" evidence="9">
    <location>
        <position position="234"/>
    </location>
    <ligand>
        <name>Ca(2+)</name>
        <dbReference type="ChEBI" id="CHEBI:29108"/>
        <label>3</label>
    </ligand>
</feature>
<feature type="binding site" evidence="9">
    <location>
        <position position="179"/>
    </location>
    <ligand>
        <name>Ca(2+)</name>
        <dbReference type="ChEBI" id="CHEBI:29108"/>
        <label>1</label>
    </ligand>
</feature>
<dbReference type="eggNOG" id="KOG1565">
    <property type="taxonomic scope" value="Eukaryota"/>
</dbReference>
<dbReference type="InterPro" id="IPR001480">
    <property type="entry name" value="Bulb-type_lectin_dom"/>
</dbReference>
<dbReference type="PANTHER" id="PTHR10201:SF291">
    <property type="entry name" value="MATRIX METALLOPROTEINASE 1, ISOFORM C-RELATED"/>
    <property type="match status" value="1"/>
</dbReference>
<feature type="binding site" evidence="9">
    <location>
        <position position="285"/>
    </location>
    <ligand>
        <name>Zn(2+)</name>
        <dbReference type="ChEBI" id="CHEBI:29105"/>
        <label>2</label>
        <note>catalytic</note>
    </ligand>
</feature>
<dbReference type="GO" id="GO:0006508">
    <property type="term" value="P:proteolysis"/>
    <property type="evidence" value="ECO:0007669"/>
    <property type="project" value="UniProtKB-KW"/>
</dbReference>
<dbReference type="SMART" id="SM00235">
    <property type="entry name" value="ZnMc"/>
    <property type="match status" value="1"/>
</dbReference>
<evidence type="ECO:0000256" key="2">
    <source>
        <dbReference type="ARBA" id="ARBA00022670"/>
    </source>
</evidence>
<keyword evidence="13" id="KW-1185">Reference proteome</keyword>
<dbReference type="InterPro" id="IPR033739">
    <property type="entry name" value="M10A_MMP"/>
</dbReference>
<feature type="active site" evidence="8">
    <location>
        <position position="276"/>
    </location>
</feature>
<dbReference type="GO" id="GO:0008270">
    <property type="term" value="F:zinc ion binding"/>
    <property type="evidence" value="ECO:0007669"/>
    <property type="project" value="InterPro"/>
</dbReference>
<feature type="binding site" evidence="9">
    <location>
        <position position="257"/>
    </location>
    <ligand>
        <name>Ca(2+)</name>
        <dbReference type="ChEBI" id="CHEBI:29108"/>
        <label>1</label>
    </ligand>
</feature>
<dbReference type="FunFam" id="3.40.390.10:FF:000102">
    <property type="entry name" value="Matrix metalloproteinase 16"/>
    <property type="match status" value="1"/>
</dbReference>
<dbReference type="CDD" id="cd04278">
    <property type="entry name" value="ZnMc_MMP"/>
    <property type="match status" value="1"/>
</dbReference>
<dbReference type="Proteomes" id="UP000000305">
    <property type="component" value="Unassembled WGS sequence"/>
</dbReference>
<dbReference type="Pfam" id="PF00413">
    <property type="entry name" value="Peptidase_M10"/>
    <property type="match status" value="1"/>
</dbReference>
<dbReference type="InParanoid" id="E9GC71"/>
<dbReference type="GO" id="GO:0030574">
    <property type="term" value="P:collagen catabolic process"/>
    <property type="evidence" value="ECO:0000318"/>
    <property type="project" value="GO_Central"/>
</dbReference>